<feature type="signal peptide" evidence="1">
    <location>
        <begin position="1"/>
        <end position="26"/>
    </location>
</feature>
<organism evidence="3 4">
    <name type="scientific">Botryobasidium botryosum (strain FD-172 SS1)</name>
    <dbReference type="NCBI Taxonomy" id="930990"/>
    <lineage>
        <taxon>Eukaryota</taxon>
        <taxon>Fungi</taxon>
        <taxon>Dikarya</taxon>
        <taxon>Basidiomycota</taxon>
        <taxon>Agaricomycotina</taxon>
        <taxon>Agaricomycetes</taxon>
        <taxon>Cantharellales</taxon>
        <taxon>Botryobasidiaceae</taxon>
        <taxon>Botryobasidium</taxon>
    </lineage>
</organism>
<reference evidence="4" key="1">
    <citation type="journal article" date="2014" name="Proc. Natl. Acad. Sci. U.S.A.">
        <title>Extensive sampling of basidiomycete genomes demonstrates inadequacy of the white-rot/brown-rot paradigm for wood decay fungi.</title>
        <authorList>
            <person name="Riley R."/>
            <person name="Salamov A.A."/>
            <person name="Brown D.W."/>
            <person name="Nagy L.G."/>
            <person name="Floudas D."/>
            <person name="Held B.W."/>
            <person name="Levasseur A."/>
            <person name="Lombard V."/>
            <person name="Morin E."/>
            <person name="Otillar R."/>
            <person name="Lindquist E.A."/>
            <person name="Sun H."/>
            <person name="LaButti K.M."/>
            <person name="Schmutz J."/>
            <person name="Jabbour D."/>
            <person name="Luo H."/>
            <person name="Baker S.E."/>
            <person name="Pisabarro A.G."/>
            <person name="Walton J.D."/>
            <person name="Blanchette R.A."/>
            <person name="Henrissat B."/>
            <person name="Martin F."/>
            <person name="Cullen D."/>
            <person name="Hibbett D.S."/>
            <person name="Grigoriev I.V."/>
        </authorList>
    </citation>
    <scope>NUCLEOTIDE SEQUENCE [LARGE SCALE GENOMIC DNA]</scope>
    <source>
        <strain evidence="4">FD-172 SS1</strain>
    </source>
</reference>
<feature type="domain" description="Asl1-like glycosyl hydrolase catalytic" evidence="2">
    <location>
        <begin position="32"/>
        <end position="258"/>
    </location>
</feature>
<keyword evidence="4" id="KW-1185">Reference proteome</keyword>
<dbReference type="EMBL" id="KL198064">
    <property type="protein sequence ID" value="KDQ10749.1"/>
    <property type="molecule type" value="Genomic_DNA"/>
</dbReference>
<evidence type="ECO:0000256" key="1">
    <source>
        <dbReference type="SAM" id="SignalP"/>
    </source>
</evidence>
<dbReference type="STRING" id="930990.A0A067M5B1"/>
<dbReference type="PANTHER" id="PTHR34154:SF3">
    <property type="entry name" value="ALKALI-SENSITIVE LINKAGE PROTEIN 1"/>
    <property type="match status" value="1"/>
</dbReference>
<dbReference type="InParanoid" id="A0A067M5B1"/>
<dbReference type="OrthoDB" id="43654at2759"/>
<dbReference type="SUPFAM" id="SSF51445">
    <property type="entry name" value="(Trans)glycosidases"/>
    <property type="match status" value="1"/>
</dbReference>
<keyword evidence="1" id="KW-0732">Signal</keyword>
<accession>A0A067M5B1</accession>
<sequence>MFFKAIKPLLFSGLAALLVRPELVQAATSKRGLAWADAAHPNDLALFNRTGKISWVYNWAPTPDSYLKTSGLEFIPMQWNGAGIANLASTVTSQKAKAVLGFNEPDYVDQSNIKAADAAALWKQYIQPLGNSGVRLGAPAVTNAPYGVVWLRDFFKACNGCKVDFIPIHWYGEGIGNFYDYIWSIYGEFGRPVWITEFASTSSNDATVADFMTQTIRYLDTLDWVERYSWFGMFRQESNSHYSMLDTAGNLNQLGKIYLS</sequence>
<dbReference type="GO" id="GO:0071966">
    <property type="term" value="P:fungal-type cell wall polysaccharide metabolic process"/>
    <property type="evidence" value="ECO:0007669"/>
    <property type="project" value="TreeGrafter"/>
</dbReference>
<dbReference type="Gene3D" id="3.20.20.80">
    <property type="entry name" value="Glycosidases"/>
    <property type="match status" value="1"/>
</dbReference>
<dbReference type="GO" id="GO:0009277">
    <property type="term" value="C:fungal-type cell wall"/>
    <property type="evidence" value="ECO:0007669"/>
    <property type="project" value="TreeGrafter"/>
</dbReference>
<dbReference type="InterPro" id="IPR017853">
    <property type="entry name" value="GH"/>
</dbReference>
<evidence type="ECO:0000313" key="4">
    <source>
        <dbReference type="Proteomes" id="UP000027195"/>
    </source>
</evidence>
<evidence type="ECO:0000313" key="3">
    <source>
        <dbReference type="EMBL" id="KDQ10749.1"/>
    </source>
</evidence>
<dbReference type="InterPro" id="IPR053183">
    <property type="entry name" value="ASL1"/>
</dbReference>
<dbReference type="HOGENOM" id="CLU_040908_6_2_1"/>
<keyword evidence="3" id="KW-0378">Hydrolase</keyword>
<protein>
    <submittedName>
        <fullName evidence="3">Glycoside hydrolase family 128 protein</fullName>
    </submittedName>
</protein>
<name>A0A067M5B1_BOTB1</name>
<evidence type="ECO:0000259" key="2">
    <source>
        <dbReference type="Pfam" id="PF11790"/>
    </source>
</evidence>
<dbReference type="Proteomes" id="UP000027195">
    <property type="component" value="Unassembled WGS sequence"/>
</dbReference>
<dbReference type="Pfam" id="PF11790">
    <property type="entry name" value="Glyco_hydro_cc"/>
    <property type="match status" value="1"/>
</dbReference>
<dbReference type="AlphaFoldDB" id="A0A067M5B1"/>
<gene>
    <name evidence="3" type="ORF">BOTBODRAFT_190242</name>
</gene>
<feature type="chain" id="PRO_5001641117" evidence="1">
    <location>
        <begin position="27"/>
        <end position="260"/>
    </location>
</feature>
<proteinExistence type="predicted"/>
<dbReference type="PANTHER" id="PTHR34154">
    <property type="entry name" value="ALKALI-SENSITIVE LINKAGE PROTEIN 1"/>
    <property type="match status" value="1"/>
</dbReference>
<dbReference type="InterPro" id="IPR024655">
    <property type="entry name" value="Asl1_glyco_hydro_catalytic"/>
</dbReference>
<dbReference type="GO" id="GO:0016787">
    <property type="term" value="F:hydrolase activity"/>
    <property type="evidence" value="ECO:0007669"/>
    <property type="project" value="UniProtKB-KW"/>
</dbReference>